<dbReference type="EMBL" id="JH711580">
    <property type="protein sequence ID" value="EIW79787.1"/>
    <property type="molecule type" value="Genomic_DNA"/>
</dbReference>
<feature type="region of interest" description="Disordered" evidence="1">
    <location>
        <begin position="1"/>
        <end position="31"/>
    </location>
</feature>
<sequence>MRFNRRRPSSFWKLSPHKHARKMQPRAGSRVGAEGSMLQLHEASPHSTTAQDPSQEKVDYRMPTIVFAGALSILSFIRSVSWLKEPFPSDILDGAFAVLSIASFTPACLLELFGAKAALQRRLDHMSLYTKASVFVKGTAVAVCTLRLFIVWVIGDTCPHSKFSCFGQYGWSIATQSWLLILQAFFCCMSIKFAFEYRLQLLHPSERSKDVGLAEQGQYESLIDTPGCMKHQAMGDQDEEFEDEFVPSTSSSTGPPPAYEAA</sequence>
<keyword evidence="4" id="KW-1185">Reference proteome</keyword>
<name>A0A5M3ML87_CONPW</name>
<accession>A0A5M3ML87</accession>
<dbReference type="AlphaFoldDB" id="A0A5M3ML87"/>
<comment type="caution">
    <text evidence="3">The sequence shown here is derived from an EMBL/GenBank/DDBJ whole genome shotgun (WGS) entry which is preliminary data.</text>
</comment>
<proteinExistence type="predicted"/>
<keyword evidence="2" id="KW-0812">Transmembrane</keyword>
<protein>
    <submittedName>
        <fullName evidence="3">Uncharacterized protein</fullName>
    </submittedName>
</protein>
<dbReference type="GeneID" id="19210521"/>
<evidence type="ECO:0000256" key="1">
    <source>
        <dbReference type="SAM" id="MobiDB-lite"/>
    </source>
</evidence>
<keyword evidence="2" id="KW-1133">Transmembrane helix</keyword>
<dbReference type="RefSeq" id="XP_007770133.1">
    <property type="nucleotide sequence ID" value="XM_007771943.1"/>
</dbReference>
<feature type="compositionally biased region" description="Basic residues" evidence="1">
    <location>
        <begin position="15"/>
        <end position="24"/>
    </location>
</feature>
<dbReference type="Proteomes" id="UP000053558">
    <property type="component" value="Unassembled WGS sequence"/>
</dbReference>
<evidence type="ECO:0000313" key="3">
    <source>
        <dbReference type="EMBL" id="EIW79787.1"/>
    </source>
</evidence>
<evidence type="ECO:0000313" key="4">
    <source>
        <dbReference type="Proteomes" id="UP000053558"/>
    </source>
</evidence>
<organism evidence="3 4">
    <name type="scientific">Coniophora puteana (strain RWD-64-598)</name>
    <name type="common">Brown rot fungus</name>
    <dbReference type="NCBI Taxonomy" id="741705"/>
    <lineage>
        <taxon>Eukaryota</taxon>
        <taxon>Fungi</taxon>
        <taxon>Dikarya</taxon>
        <taxon>Basidiomycota</taxon>
        <taxon>Agaricomycotina</taxon>
        <taxon>Agaricomycetes</taxon>
        <taxon>Agaricomycetidae</taxon>
        <taxon>Boletales</taxon>
        <taxon>Coniophorineae</taxon>
        <taxon>Coniophoraceae</taxon>
        <taxon>Coniophora</taxon>
    </lineage>
</organism>
<reference evidence="4" key="1">
    <citation type="journal article" date="2012" name="Science">
        <title>The Paleozoic origin of enzymatic lignin decomposition reconstructed from 31 fungal genomes.</title>
        <authorList>
            <person name="Floudas D."/>
            <person name="Binder M."/>
            <person name="Riley R."/>
            <person name="Barry K."/>
            <person name="Blanchette R.A."/>
            <person name="Henrissat B."/>
            <person name="Martinez A.T."/>
            <person name="Otillar R."/>
            <person name="Spatafora J.W."/>
            <person name="Yadav J.S."/>
            <person name="Aerts A."/>
            <person name="Benoit I."/>
            <person name="Boyd A."/>
            <person name="Carlson A."/>
            <person name="Copeland A."/>
            <person name="Coutinho P.M."/>
            <person name="de Vries R.P."/>
            <person name="Ferreira P."/>
            <person name="Findley K."/>
            <person name="Foster B."/>
            <person name="Gaskell J."/>
            <person name="Glotzer D."/>
            <person name="Gorecki P."/>
            <person name="Heitman J."/>
            <person name="Hesse C."/>
            <person name="Hori C."/>
            <person name="Igarashi K."/>
            <person name="Jurgens J.A."/>
            <person name="Kallen N."/>
            <person name="Kersten P."/>
            <person name="Kohler A."/>
            <person name="Kuees U."/>
            <person name="Kumar T.K.A."/>
            <person name="Kuo A."/>
            <person name="LaButti K."/>
            <person name="Larrondo L.F."/>
            <person name="Lindquist E."/>
            <person name="Ling A."/>
            <person name="Lombard V."/>
            <person name="Lucas S."/>
            <person name="Lundell T."/>
            <person name="Martin R."/>
            <person name="McLaughlin D.J."/>
            <person name="Morgenstern I."/>
            <person name="Morin E."/>
            <person name="Murat C."/>
            <person name="Nagy L.G."/>
            <person name="Nolan M."/>
            <person name="Ohm R.A."/>
            <person name="Patyshakuliyeva A."/>
            <person name="Rokas A."/>
            <person name="Ruiz-Duenas F.J."/>
            <person name="Sabat G."/>
            <person name="Salamov A."/>
            <person name="Samejima M."/>
            <person name="Schmutz J."/>
            <person name="Slot J.C."/>
            <person name="St John F."/>
            <person name="Stenlid J."/>
            <person name="Sun H."/>
            <person name="Sun S."/>
            <person name="Syed K."/>
            <person name="Tsang A."/>
            <person name="Wiebenga A."/>
            <person name="Young D."/>
            <person name="Pisabarro A."/>
            <person name="Eastwood D.C."/>
            <person name="Martin F."/>
            <person name="Cullen D."/>
            <person name="Grigoriev I.V."/>
            <person name="Hibbett D.S."/>
        </authorList>
    </citation>
    <scope>NUCLEOTIDE SEQUENCE [LARGE SCALE GENOMIC DNA]</scope>
    <source>
        <strain evidence="4">RWD-64-598 SS2</strain>
    </source>
</reference>
<feature type="transmembrane region" description="Helical" evidence="2">
    <location>
        <begin position="95"/>
        <end position="113"/>
    </location>
</feature>
<feature type="transmembrane region" description="Helical" evidence="2">
    <location>
        <begin position="134"/>
        <end position="155"/>
    </location>
</feature>
<evidence type="ECO:0000256" key="2">
    <source>
        <dbReference type="SAM" id="Phobius"/>
    </source>
</evidence>
<feature type="transmembrane region" description="Helical" evidence="2">
    <location>
        <begin position="64"/>
        <end position="83"/>
    </location>
</feature>
<gene>
    <name evidence="3" type="ORF">CONPUDRAFT_83081</name>
</gene>
<feature type="transmembrane region" description="Helical" evidence="2">
    <location>
        <begin position="175"/>
        <end position="195"/>
    </location>
</feature>
<keyword evidence="2" id="KW-0472">Membrane</keyword>
<feature type="compositionally biased region" description="Acidic residues" evidence="1">
    <location>
        <begin position="236"/>
        <end position="245"/>
    </location>
</feature>
<feature type="region of interest" description="Disordered" evidence="1">
    <location>
        <begin position="230"/>
        <end position="262"/>
    </location>
</feature>
<dbReference type="KEGG" id="cput:CONPUDRAFT_83081"/>